<evidence type="ECO:0000313" key="2">
    <source>
        <dbReference type="EMBL" id="GCE95569.1"/>
    </source>
</evidence>
<keyword evidence="1" id="KW-0732">Signal</keyword>
<feature type="chain" id="PRO_5045350233" description="DsrE family protein" evidence="1">
    <location>
        <begin position="21"/>
        <end position="167"/>
    </location>
</feature>
<feature type="signal peptide" evidence="1">
    <location>
        <begin position="1"/>
        <end position="20"/>
    </location>
</feature>
<organism evidence="2 3">
    <name type="scientific">Limnospira platensis NIES-46</name>
    <dbReference type="NCBI Taxonomy" id="1236695"/>
    <lineage>
        <taxon>Bacteria</taxon>
        <taxon>Bacillati</taxon>
        <taxon>Cyanobacteriota</taxon>
        <taxon>Cyanophyceae</taxon>
        <taxon>Oscillatoriophycideae</taxon>
        <taxon>Oscillatoriales</taxon>
        <taxon>Sirenicapillariaceae</taxon>
        <taxon>Limnospira</taxon>
    </lineage>
</organism>
<dbReference type="SUPFAM" id="SSF75169">
    <property type="entry name" value="DsrEFH-like"/>
    <property type="match status" value="1"/>
</dbReference>
<comment type="caution">
    <text evidence="2">The sequence shown here is derived from an EMBL/GenBank/DDBJ whole genome shotgun (WGS) entry which is preliminary data.</text>
</comment>
<evidence type="ECO:0000313" key="3">
    <source>
        <dbReference type="Proteomes" id="UP000326169"/>
    </source>
</evidence>
<proteinExistence type="predicted"/>
<protein>
    <recommendedName>
        <fullName evidence="4">DsrE family protein</fullName>
    </recommendedName>
</protein>
<dbReference type="RefSeq" id="WP_006619747.1">
    <property type="nucleotide sequence ID" value="NZ_BIMW01000143.1"/>
</dbReference>
<dbReference type="InterPro" id="IPR027396">
    <property type="entry name" value="DsrEFH-like"/>
</dbReference>
<dbReference type="InterPro" id="IPR003787">
    <property type="entry name" value="Sulphur_relay_DsrE/F-like"/>
</dbReference>
<reference evidence="2 3" key="1">
    <citation type="journal article" date="2019" name="J Genomics">
        <title>The Draft Genome of a Hydrogen-producing Cyanobacterium, Arthrospira platensis NIES-46.</title>
        <authorList>
            <person name="Suzuki S."/>
            <person name="Yamaguchi H."/>
            <person name="Kawachi M."/>
        </authorList>
    </citation>
    <scope>NUCLEOTIDE SEQUENCE [LARGE SCALE GENOMIC DNA]</scope>
    <source>
        <strain evidence="2 3">NIES-46</strain>
    </source>
</reference>
<dbReference type="EMBL" id="BIMW01000143">
    <property type="protein sequence ID" value="GCE95569.1"/>
    <property type="molecule type" value="Genomic_DNA"/>
</dbReference>
<dbReference type="Gene3D" id="3.40.1260.10">
    <property type="entry name" value="DsrEFH-like"/>
    <property type="match status" value="1"/>
</dbReference>
<keyword evidence="3" id="KW-1185">Reference proteome</keyword>
<name>A0A5M3TDI2_LIMPL</name>
<gene>
    <name evidence="2" type="ORF">NIES46_36350</name>
</gene>
<evidence type="ECO:0000256" key="1">
    <source>
        <dbReference type="SAM" id="SignalP"/>
    </source>
</evidence>
<dbReference type="Pfam" id="PF02635">
    <property type="entry name" value="DsrE"/>
    <property type="match status" value="1"/>
</dbReference>
<evidence type="ECO:0008006" key="4">
    <source>
        <dbReference type="Google" id="ProtNLM"/>
    </source>
</evidence>
<sequence>MRKTHLGLAIAALSLLGVLAEPSVNLSRTASAQHQTQVGQSQTRGDGQNIIMHLTHGTDDLHAAFMALKLGTNLQKRGAQVTLVLTLEGVRIASRNQPLDLRWGSSPMTLAQMYDDFVAAGGKVMVCPACAEAAGITAANLRNGAQLAQENQDIPSLILAADKIIGF</sequence>
<accession>A0A5M3TDI2</accession>
<dbReference type="Proteomes" id="UP000326169">
    <property type="component" value="Unassembled WGS sequence"/>
</dbReference>
<dbReference type="GeneID" id="301684416"/>